<sequence length="389" mass="41335">MSDPIVAYLHEHLPDYLRDLELLVNQDSGSYDKAGVDAVNDWLAHRLASLGFTVTRHRQERHGDDLVARRHGQGSARIMLLGHADTVFPRGTTAERPMTIDGDRILGPGTCDMKAGLLTGLYAVAALDHVGWDNVGTLSYVVVSDEEIAERHSIPLLMAEGPRHDAILTLEAARENGDIVTARKAVRWYTVEARGKSSHAGVEPEKGRSAVLALAHLIVQADGLNDLARGLTVNPGEIRGGGNPSVVVDRASVRFDLRAWSTADLDALAGRLRALVDTEWVPGVTMTMALEPGSDCPAMERTPGVAALEELAIAIARELGFPLRGAATGGGSDISFAGHQGTPGLDGLGPIGGLDHGPDEYILLSSIVPRTALLARLIQAIGDRGGRLV</sequence>
<dbReference type="GO" id="GO:0046872">
    <property type="term" value="F:metal ion binding"/>
    <property type="evidence" value="ECO:0007669"/>
    <property type="project" value="UniProtKB-KW"/>
</dbReference>
<dbReference type="GO" id="GO:0016787">
    <property type="term" value="F:hydrolase activity"/>
    <property type="evidence" value="ECO:0007669"/>
    <property type="project" value="UniProtKB-KW"/>
</dbReference>
<evidence type="ECO:0000256" key="1">
    <source>
        <dbReference type="ARBA" id="ARBA00022723"/>
    </source>
</evidence>
<dbReference type="InterPro" id="IPR011650">
    <property type="entry name" value="Peptidase_M20_dimer"/>
</dbReference>
<evidence type="ECO:0000313" key="6">
    <source>
        <dbReference type="Proteomes" id="UP000002027"/>
    </source>
</evidence>
<dbReference type="SUPFAM" id="SSF53187">
    <property type="entry name" value="Zn-dependent exopeptidases"/>
    <property type="match status" value="1"/>
</dbReference>
<dbReference type="InterPro" id="IPR017150">
    <property type="entry name" value="Pept_M20_glutamate_carboxypep"/>
</dbReference>
<reference evidence="5 6" key="2">
    <citation type="journal article" date="2010" name="Stand. Genomic Sci.">
        <title>Complete genome sequence of Desulfohalobium retbaense type strain (HR(100)).</title>
        <authorList>
            <person name="Spring S."/>
            <person name="Nolan M."/>
            <person name="Lapidus A."/>
            <person name="Glavina Del Rio T."/>
            <person name="Copeland A."/>
            <person name="Tice H."/>
            <person name="Cheng J.F."/>
            <person name="Lucas S."/>
            <person name="Land M."/>
            <person name="Chen F."/>
            <person name="Bruce D."/>
            <person name="Goodwin L."/>
            <person name="Pitluck S."/>
            <person name="Ivanova N."/>
            <person name="Mavromatis K."/>
            <person name="Mikhailova N."/>
            <person name="Pati A."/>
            <person name="Chen A."/>
            <person name="Palaniappan K."/>
            <person name="Hauser L."/>
            <person name="Chang Y.J."/>
            <person name="Jeffries C.D."/>
            <person name="Munk C."/>
            <person name="Kiss H."/>
            <person name="Chain P."/>
            <person name="Han C."/>
            <person name="Brettin T."/>
            <person name="Detter J.C."/>
            <person name="Schuler E."/>
            <person name="Goker M."/>
            <person name="Rohde M."/>
            <person name="Bristow J."/>
            <person name="Eisen J.A."/>
            <person name="Markowitz V."/>
            <person name="Hugenholtz P."/>
            <person name="Kyrpides N.C."/>
            <person name="Klenk H.P."/>
        </authorList>
    </citation>
    <scope>NUCLEOTIDE SEQUENCE [LARGE SCALE GENOMIC DNA]</scope>
    <source>
        <strain evidence="6">ATCC 49802 / DSM 20745 / S 6022</strain>
    </source>
</reference>
<evidence type="ECO:0000259" key="4">
    <source>
        <dbReference type="Pfam" id="PF07687"/>
    </source>
</evidence>
<evidence type="ECO:0000256" key="3">
    <source>
        <dbReference type="PIRSR" id="PIRSR037238-1"/>
    </source>
</evidence>
<dbReference type="Proteomes" id="UP000002027">
    <property type="component" value="Chromosome 2"/>
</dbReference>
<evidence type="ECO:0000256" key="2">
    <source>
        <dbReference type="ARBA" id="ARBA00022801"/>
    </source>
</evidence>
<dbReference type="InterPro" id="IPR050072">
    <property type="entry name" value="Peptidase_M20A"/>
</dbReference>
<protein>
    <submittedName>
        <fullName evidence="5">Peptidase M20</fullName>
    </submittedName>
</protein>
<gene>
    <name evidence="5" type="ordered locus">Sthe_2872</name>
</gene>
<dbReference type="PANTHER" id="PTHR43808:SF9">
    <property type="entry name" value="BLL0789 PROTEIN"/>
    <property type="match status" value="1"/>
</dbReference>
<organism evidence="5 6">
    <name type="scientific">Sphaerobacter thermophilus (strain ATCC 49802 / DSM 20745 / KCCM 41009 / NCIMB 13125 / S 6022)</name>
    <dbReference type="NCBI Taxonomy" id="479434"/>
    <lineage>
        <taxon>Bacteria</taxon>
        <taxon>Pseudomonadati</taxon>
        <taxon>Thermomicrobiota</taxon>
        <taxon>Thermomicrobia</taxon>
        <taxon>Sphaerobacterales</taxon>
        <taxon>Sphaerobacterineae</taxon>
        <taxon>Sphaerobacteraceae</taxon>
        <taxon>Sphaerobacter</taxon>
    </lineage>
</organism>
<dbReference type="PANTHER" id="PTHR43808">
    <property type="entry name" value="ACETYLORNITHINE DEACETYLASE"/>
    <property type="match status" value="1"/>
</dbReference>
<keyword evidence="2" id="KW-0378">Hydrolase</keyword>
<dbReference type="HOGENOM" id="CLU_021802_7_0_0"/>
<dbReference type="Gene3D" id="3.30.70.360">
    <property type="match status" value="1"/>
</dbReference>
<dbReference type="AlphaFoldDB" id="D1C8Y8"/>
<reference evidence="6" key="1">
    <citation type="submission" date="2009-11" db="EMBL/GenBank/DDBJ databases">
        <title>The complete chromosome 2 of Sphaerobacter thermophilus DSM 20745.</title>
        <authorList>
            <person name="Lucas S."/>
            <person name="Copeland A."/>
            <person name="Lapidus A."/>
            <person name="Glavina del Rio T."/>
            <person name="Dalin E."/>
            <person name="Tice H."/>
            <person name="Bruce D."/>
            <person name="Goodwin L."/>
            <person name="Pitluck S."/>
            <person name="Kyrpides N."/>
            <person name="Mavromatis K."/>
            <person name="Ivanova N."/>
            <person name="Mikhailova N."/>
            <person name="LaButti K.M."/>
            <person name="Clum A."/>
            <person name="Sun H.I."/>
            <person name="Brettin T."/>
            <person name="Detter J.C."/>
            <person name="Han C."/>
            <person name="Larimer F."/>
            <person name="Land M."/>
            <person name="Hauser L."/>
            <person name="Markowitz V."/>
            <person name="Cheng J.F."/>
            <person name="Hugenholtz P."/>
            <person name="Woyke T."/>
            <person name="Wu D."/>
            <person name="Steenblock K."/>
            <person name="Schneider S."/>
            <person name="Pukall R."/>
            <person name="Goeker M."/>
            <person name="Klenk H.P."/>
            <person name="Eisen J.A."/>
        </authorList>
    </citation>
    <scope>NUCLEOTIDE SEQUENCE [LARGE SCALE GENOMIC DNA]</scope>
    <source>
        <strain evidence="6">ATCC 49802 / DSM 20745 / S 6022</strain>
    </source>
</reference>
<name>D1C8Y8_SPHTD</name>
<dbReference type="RefSeq" id="WP_012873317.1">
    <property type="nucleotide sequence ID" value="NC_013524.1"/>
</dbReference>
<dbReference type="SUPFAM" id="SSF55031">
    <property type="entry name" value="Bacterial exopeptidase dimerisation domain"/>
    <property type="match status" value="1"/>
</dbReference>
<dbReference type="KEGG" id="sti:Sthe_2872"/>
<dbReference type="InterPro" id="IPR002933">
    <property type="entry name" value="Peptidase_M20"/>
</dbReference>
<keyword evidence="6" id="KW-1185">Reference proteome</keyword>
<dbReference type="PIRSF" id="PIRSF037238">
    <property type="entry name" value="Carboxypeptidase_G2"/>
    <property type="match status" value="1"/>
</dbReference>
<feature type="active site" description="Proton acceptor" evidence="3">
    <location>
        <position position="146"/>
    </location>
</feature>
<dbReference type="OrthoDB" id="9783294at2"/>
<dbReference type="STRING" id="479434.Sthe_2872"/>
<keyword evidence="1" id="KW-0479">Metal-binding</keyword>
<dbReference type="EMBL" id="CP001824">
    <property type="protein sequence ID" value="ACZ40281.1"/>
    <property type="molecule type" value="Genomic_DNA"/>
</dbReference>
<dbReference type="eggNOG" id="COG0624">
    <property type="taxonomic scope" value="Bacteria"/>
</dbReference>
<dbReference type="CDD" id="cd03885">
    <property type="entry name" value="M20_CPDG2"/>
    <property type="match status" value="1"/>
</dbReference>
<dbReference type="Pfam" id="PF01546">
    <property type="entry name" value="Peptidase_M20"/>
    <property type="match status" value="1"/>
</dbReference>
<dbReference type="Gene3D" id="3.40.630.10">
    <property type="entry name" value="Zn peptidases"/>
    <property type="match status" value="1"/>
</dbReference>
<dbReference type="Pfam" id="PF07687">
    <property type="entry name" value="M20_dimer"/>
    <property type="match status" value="1"/>
</dbReference>
<dbReference type="InParanoid" id="D1C8Y8"/>
<proteinExistence type="predicted"/>
<dbReference type="FunCoup" id="D1C8Y8">
    <property type="interactions" value="10"/>
</dbReference>
<accession>D1C8Y8</accession>
<dbReference type="InterPro" id="IPR036264">
    <property type="entry name" value="Bact_exopeptidase_dim_dom"/>
</dbReference>
<evidence type="ECO:0000313" key="5">
    <source>
        <dbReference type="EMBL" id="ACZ40281.1"/>
    </source>
</evidence>
<feature type="active site" evidence="3">
    <location>
        <position position="85"/>
    </location>
</feature>
<feature type="domain" description="Peptidase M20 dimerisation" evidence="4">
    <location>
        <begin position="182"/>
        <end position="281"/>
    </location>
</feature>